<accession>A0A9P5Z232</accession>
<feature type="domain" description="AB hydrolase-1" evidence="3">
    <location>
        <begin position="57"/>
        <end position="318"/>
    </location>
</feature>
<comment type="similarity">
    <text evidence="1">Belongs to the AB hydrolase superfamily.</text>
</comment>
<dbReference type="OrthoDB" id="8119704at2759"/>
<dbReference type="PANTHER" id="PTHR46118:SF4">
    <property type="entry name" value="PROTEIN ABHD11"/>
    <property type="match status" value="1"/>
</dbReference>
<dbReference type="Gene3D" id="3.40.50.1820">
    <property type="entry name" value="alpha/beta hydrolase"/>
    <property type="match status" value="1"/>
</dbReference>
<keyword evidence="2" id="KW-0378">Hydrolase</keyword>
<keyword evidence="5" id="KW-1185">Reference proteome</keyword>
<reference evidence="4" key="1">
    <citation type="submission" date="2020-11" db="EMBL/GenBank/DDBJ databases">
        <authorList>
            <consortium name="DOE Joint Genome Institute"/>
            <person name="Ahrendt S."/>
            <person name="Riley R."/>
            <person name="Andreopoulos W."/>
            <person name="Labutti K."/>
            <person name="Pangilinan J."/>
            <person name="Ruiz-Duenas F.J."/>
            <person name="Barrasa J.M."/>
            <person name="Sanchez-Garcia M."/>
            <person name="Camarero S."/>
            <person name="Miyauchi S."/>
            <person name="Serrano A."/>
            <person name="Linde D."/>
            <person name="Babiker R."/>
            <person name="Drula E."/>
            <person name="Ayuso-Fernandez I."/>
            <person name="Pacheco R."/>
            <person name="Padilla G."/>
            <person name="Ferreira P."/>
            <person name="Barriuso J."/>
            <person name="Kellner H."/>
            <person name="Castanera R."/>
            <person name="Alfaro M."/>
            <person name="Ramirez L."/>
            <person name="Pisabarro A.G."/>
            <person name="Kuo A."/>
            <person name="Tritt A."/>
            <person name="Lipzen A."/>
            <person name="He G."/>
            <person name="Yan M."/>
            <person name="Ng V."/>
            <person name="Cullen D."/>
            <person name="Martin F."/>
            <person name="Rosso M.-N."/>
            <person name="Henrissat B."/>
            <person name="Hibbett D."/>
            <person name="Martinez A.T."/>
            <person name="Grigoriev I.V."/>
        </authorList>
    </citation>
    <scope>NUCLEOTIDE SEQUENCE</scope>
    <source>
        <strain evidence="4">CIRM-BRFM 674</strain>
    </source>
</reference>
<dbReference type="PANTHER" id="PTHR46118">
    <property type="entry name" value="PROTEIN ABHD11"/>
    <property type="match status" value="1"/>
</dbReference>
<dbReference type="SUPFAM" id="SSF53474">
    <property type="entry name" value="alpha/beta-Hydrolases"/>
    <property type="match status" value="1"/>
</dbReference>
<dbReference type="GO" id="GO:0052689">
    <property type="term" value="F:carboxylic ester hydrolase activity"/>
    <property type="evidence" value="ECO:0007669"/>
    <property type="project" value="TreeGrafter"/>
</dbReference>
<evidence type="ECO:0000313" key="4">
    <source>
        <dbReference type="EMBL" id="KAF9478860.1"/>
    </source>
</evidence>
<comment type="caution">
    <text evidence="4">The sequence shown here is derived from an EMBL/GenBank/DDBJ whole genome shotgun (WGS) entry which is preliminary data.</text>
</comment>
<gene>
    <name evidence="4" type="ORF">BDN70DRAFT_807940</name>
</gene>
<evidence type="ECO:0000256" key="2">
    <source>
        <dbReference type="ARBA" id="ARBA00022801"/>
    </source>
</evidence>
<evidence type="ECO:0000313" key="5">
    <source>
        <dbReference type="Proteomes" id="UP000807469"/>
    </source>
</evidence>
<dbReference type="InterPro" id="IPR000073">
    <property type="entry name" value="AB_hydrolase_1"/>
</dbReference>
<dbReference type="InterPro" id="IPR029058">
    <property type="entry name" value="AB_hydrolase_fold"/>
</dbReference>
<protein>
    <submittedName>
        <fullName evidence="4">Mitochondrial protein</fullName>
    </submittedName>
</protein>
<evidence type="ECO:0000256" key="1">
    <source>
        <dbReference type="ARBA" id="ARBA00008645"/>
    </source>
</evidence>
<evidence type="ECO:0000259" key="3">
    <source>
        <dbReference type="Pfam" id="PF00561"/>
    </source>
</evidence>
<organism evidence="4 5">
    <name type="scientific">Pholiota conissans</name>
    <dbReference type="NCBI Taxonomy" id="109636"/>
    <lineage>
        <taxon>Eukaryota</taxon>
        <taxon>Fungi</taxon>
        <taxon>Dikarya</taxon>
        <taxon>Basidiomycota</taxon>
        <taxon>Agaricomycotina</taxon>
        <taxon>Agaricomycetes</taxon>
        <taxon>Agaricomycetidae</taxon>
        <taxon>Agaricales</taxon>
        <taxon>Agaricineae</taxon>
        <taxon>Strophariaceae</taxon>
        <taxon>Pholiota</taxon>
    </lineage>
</organism>
<sequence>MLTTLQKPVQQWTRHLLPRTCIQTRSFSRRHVRISTHEPVELSYNAIIPEDGNATEKPLVILHGLFGSKRNWTSICKALHRDMPHRPIYALDMRNHGTSPHATPMTYEAMASDVHRFIEEKKLKGVALLGHSMGGKVAMTYALSVKEFNIPEDTLSHLIVADIAPSIGKLSTEFSTYISIMQKIEALPPGVIKTRSDADARLKAYEPDLSIRQFLLTNLHVPSHARKTTHHEAVEEKAKFIVPLGILSQSMDALGSFPYDYDPLENVASTTWDGPTLVVKGKRSAYINHKNIPALHAFFPNMRLEELDTGHWVHAEKPTEFRRLVVDFLSTP</sequence>
<dbReference type="EMBL" id="MU155225">
    <property type="protein sequence ID" value="KAF9478860.1"/>
    <property type="molecule type" value="Genomic_DNA"/>
</dbReference>
<proteinExistence type="inferred from homology"/>
<name>A0A9P5Z232_9AGAR</name>
<dbReference type="AlphaFoldDB" id="A0A9P5Z232"/>
<dbReference type="Pfam" id="PF00561">
    <property type="entry name" value="Abhydrolase_1"/>
    <property type="match status" value="1"/>
</dbReference>
<dbReference type="Proteomes" id="UP000807469">
    <property type="component" value="Unassembled WGS sequence"/>
</dbReference>
<dbReference type="GO" id="GO:0005739">
    <property type="term" value="C:mitochondrion"/>
    <property type="evidence" value="ECO:0007669"/>
    <property type="project" value="TreeGrafter"/>
</dbReference>